<gene>
    <name evidence="2" type="ORF">L0668_20590</name>
</gene>
<evidence type="ECO:0000313" key="3">
    <source>
        <dbReference type="Proteomes" id="UP001521137"/>
    </source>
</evidence>
<protein>
    <recommendedName>
        <fullName evidence="1">Pyridine nucleotide-disulphide oxidoreductase dimerisation domain-containing protein</fullName>
    </recommendedName>
</protein>
<feature type="domain" description="Pyridine nucleotide-disulphide oxidoreductase dimerisation" evidence="1">
    <location>
        <begin position="1"/>
        <end position="28"/>
    </location>
</feature>
<accession>A0ABS9DCP0</accession>
<dbReference type="Pfam" id="PF02852">
    <property type="entry name" value="Pyr_redox_dim"/>
    <property type="match status" value="1"/>
</dbReference>
<reference evidence="2 3" key="1">
    <citation type="submission" date="2022-01" db="EMBL/GenBank/DDBJ databases">
        <title>Paraglaciecola sp. G1-23.</title>
        <authorList>
            <person name="Jin M.S."/>
            <person name="Han D.M."/>
            <person name="Kim H.M."/>
            <person name="Jeon C.O."/>
        </authorList>
    </citation>
    <scope>NUCLEOTIDE SEQUENCE [LARGE SCALE GENOMIC DNA]</scope>
    <source>
        <strain evidence="2 3">G1-23</strain>
    </source>
</reference>
<comment type="caution">
    <text evidence="2">The sequence shown here is derived from an EMBL/GenBank/DDBJ whole genome shotgun (WGS) entry which is preliminary data.</text>
</comment>
<proteinExistence type="predicted"/>
<dbReference type="SUPFAM" id="SSF55424">
    <property type="entry name" value="FAD/NAD-linked reductases, dimerisation (C-terminal) domain"/>
    <property type="match status" value="1"/>
</dbReference>
<dbReference type="InterPro" id="IPR004099">
    <property type="entry name" value="Pyr_nucl-diS_OxRdtase_dimer"/>
</dbReference>
<organism evidence="2 3">
    <name type="scientific">Paraglaciecola algarum</name>
    <dbReference type="NCBI Taxonomy" id="3050085"/>
    <lineage>
        <taxon>Bacteria</taxon>
        <taxon>Pseudomonadati</taxon>
        <taxon>Pseudomonadota</taxon>
        <taxon>Gammaproteobacteria</taxon>
        <taxon>Alteromonadales</taxon>
        <taxon>Alteromonadaceae</taxon>
        <taxon>Paraglaciecola</taxon>
    </lineage>
</organism>
<dbReference type="Gene3D" id="3.30.390.30">
    <property type="match status" value="1"/>
</dbReference>
<dbReference type="Proteomes" id="UP001521137">
    <property type="component" value="Unassembled WGS sequence"/>
</dbReference>
<keyword evidence="3" id="KW-1185">Reference proteome</keyword>
<dbReference type="InterPro" id="IPR016156">
    <property type="entry name" value="FAD/NAD-linked_Rdtase_dimer_sf"/>
</dbReference>
<evidence type="ECO:0000259" key="1">
    <source>
        <dbReference type="Pfam" id="PF02852"/>
    </source>
</evidence>
<sequence length="38" mass="4091">MEFGGSSEDLARTIHAHPTLSEVVKEAALAADKRALHM</sequence>
<dbReference type="EMBL" id="JAKGAS010000044">
    <property type="protein sequence ID" value="MCF2950509.1"/>
    <property type="molecule type" value="Genomic_DNA"/>
</dbReference>
<name>A0ABS9DCP0_9ALTE</name>
<evidence type="ECO:0000313" key="2">
    <source>
        <dbReference type="EMBL" id="MCF2950509.1"/>
    </source>
</evidence>